<dbReference type="PROSITE" id="PS50966">
    <property type="entry name" value="ZF_SWIM"/>
    <property type="match status" value="1"/>
</dbReference>
<dbReference type="InterPro" id="IPR007527">
    <property type="entry name" value="Znf_SWIM"/>
</dbReference>
<proteinExistence type="predicted"/>
<dbReference type="AlphaFoldDB" id="A0A1E5T938"/>
<gene>
    <name evidence="6" type="ORF">A8C32_15550</name>
</gene>
<feature type="domain" description="Helicase ATP-binding" evidence="4">
    <location>
        <begin position="722"/>
        <end position="880"/>
    </location>
</feature>
<keyword evidence="2" id="KW-0479">Metal-binding</keyword>
<keyword evidence="1" id="KW-0378">Hydrolase</keyword>
<dbReference type="SMART" id="SM00490">
    <property type="entry name" value="HELICc"/>
    <property type="match status" value="1"/>
</dbReference>
<evidence type="ECO:0000259" key="4">
    <source>
        <dbReference type="PROSITE" id="PS51192"/>
    </source>
</evidence>
<keyword evidence="2" id="KW-0863">Zinc-finger</keyword>
<dbReference type="InterPro" id="IPR014001">
    <property type="entry name" value="Helicase_ATP-bd"/>
</dbReference>
<dbReference type="SMART" id="SM00487">
    <property type="entry name" value="DEXDc"/>
    <property type="match status" value="1"/>
</dbReference>
<feature type="domain" description="Helicase C-terminal" evidence="5">
    <location>
        <begin position="1008"/>
        <end position="1164"/>
    </location>
</feature>
<dbReference type="CDD" id="cd18793">
    <property type="entry name" value="SF2_C_SNF"/>
    <property type="match status" value="1"/>
</dbReference>
<dbReference type="InterPro" id="IPR038718">
    <property type="entry name" value="SNF2-like_sf"/>
</dbReference>
<feature type="domain" description="SWIM-type" evidence="3">
    <location>
        <begin position="110"/>
        <end position="144"/>
    </location>
</feature>
<name>A0A1E5T938_9FLAO</name>
<dbReference type="Pfam" id="PF12419">
    <property type="entry name" value="DUF3670"/>
    <property type="match status" value="1"/>
</dbReference>
<evidence type="ECO:0000259" key="5">
    <source>
        <dbReference type="PROSITE" id="PS51194"/>
    </source>
</evidence>
<dbReference type="GO" id="GO:0005524">
    <property type="term" value="F:ATP binding"/>
    <property type="evidence" value="ECO:0007669"/>
    <property type="project" value="InterPro"/>
</dbReference>
<dbReference type="Pfam" id="PF00176">
    <property type="entry name" value="SNF2-rel_dom"/>
    <property type="match status" value="1"/>
</dbReference>
<dbReference type="CDD" id="cd18012">
    <property type="entry name" value="DEXQc_arch_SWI2_SNF2"/>
    <property type="match status" value="1"/>
</dbReference>
<dbReference type="GO" id="GO:0016787">
    <property type="term" value="F:hydrolase activity"/>
    <property type="evidence" value="ECO:0007669"/>
    <property type="project" value="UniProtKB-KW"/>
</dbReference>
<dbReference type="InterPro" id="IPR001650">
    <property type="entry name" value="Helicase_C-like"/>
</dbReference>
<dbReference type="OrthoDB" id="9760715at2"/>
<dbReference type="Pfam" id="PF04434">
    <property type="entry name" value="SWIM"/>
    <property type="match status" value="1"/>
</dbReference>
<evidence type="ECO:0000313" key="7">
    <source>
        <dbReference type="Proteomes" id="UP000095713"/>
    </source>
</evidence>
<dbReference type="FunFam" id="3.40.50.300:FF:000533">
    <property type="entry name" value="Helicase, Snf2 family"/>
    <property type="match status" value="1"/>
</dbReference>
<evidence type="ECO:0000313" key="6">
    <source>
        <dbReference type="EMBL" id="OEK07892.1"/>
    </source>
</evidence>
<sequence length="1173" mass="133841">MAQQFGKTWWGEQFLKALSQIDYSNRLPRGKTYARKGTVKDIRITKNIIEAKVKGSRPRPYTIKITIPAFSSSQKKKLMDAIIGDPLSLSHLLNRELPQELNEIAKQNGIQVFPNQWSDFEMQCSCPDWAVPCKHLAAVIYVFSAEIDRNPFLLFQLHDLDILSALTQAGMQLEGSVKALNFENLLYDKPISIEFQNSSEEAVFDLSKIIPQAENVLPLLEDKALFYTKPFASILKKHYKLGTSFAKNIVAKEIVALELNTFEKIECVEIQIHKKEINFQGITFFSRGEPIDTSTFTKDLDSLIDFLERIPRKFENRLSVDLQCLCRAYHLSVYLMLNGAYVPQIVELEEVHYKVRWIPAMASEEVNYLVESLEKNISQRFVAINAASKKQQYLTPKDQIICLLSAFLTHYMLKKGSCTTGTKTPLDFKIDELFFSNKKQSFPDFEEQQVPNSIHQYLQRLHISSQVYTPLIKIEDNPLESIFEIELWIENKQDAVQKPVSLEKFVKGGKYASYKASVFQSLSSLSKDFVDIKPLISSLGKEQLFLDSDGFAAILLKVLPIIKLLGIRILLPNSLKQLAKPQVSIKLDSNSSKTDSKTYLNLNEMLDFQWQVAIGNQTISVAEFKKLVKNTSGVVNIKGEYVLIDPKQIQTLLNNLEKDRELSHIDILQSLLTEEYQEAKISLSNSAREIIESLLKSEAKPIPQSLKATLRPYQERGFQWLYNNSKVGFGSIIADDMGLGKTIQVITLLLQFKAEGRLDKKKGLIVVPTTLLTNWQKEIEKFAPDLSTHIYHGAKRTFVAAGFDVFITTYGLLRSDVSKFQKIKWEILVIDEAQAIKNAGTEQTKAIKKIKATVKVAMSGTPVENRLSEYWSLFDFTNKGYLGSMKYFTQHFSSPIERKNDQLALHRFKKVTDPFILRRLKTDKSIITDLPEKIEQDCFVALGKEQIALYQNVVDKMIKALNEVEEKSIERKGLVLKMITALKQVCNHPSQFLKKEDYRPQLSGKSERLLEILSAIYENNEKVLIFTQYKEMGQILSEMLSKVFGTKPLFLHGGVSRKKRDEMVEDFQEKKHLKTFILSIKAGGTGLNLTAANHVIHYDLWWNPAVEAQATDRAFRIGQQKNVLVHRLISKGTFEEKINQMLQDKKQLANMAVSTGEKWIGDLSNDELRDLVS</sequence>
<dbReference type="InterPro" id="IPR022138">
    <property type="entry name" value="DUF3670"/>
</dbReference>
<dbReference type="SUPFAM" id="SSF52540">
    <property type="entry name" value="P-loop containing nucleoside triphosphate hydrolases"/>
    <property type="match status" value="2"/>
</dbReference>
<reference evidence="6 7" key="1">
    <citation type="submission" date="2016-05" db="EMBL/GenBank/DDBJ databases">
        <title>Draft Genome Sequence of Algibacter sp. Strain SK-16 Isolated from the Surface Water of Aburatsubo Inlet.</title>
        <authorList>
            <person name="Wong S.-K."/>
            <person name="Yoshizawa S."/>
            <person name="Nakajima Y."/>
            <person name="Ogura Y."/>
            <person name="Tetsuya H."/>
            <person name="Hamasaki K."/>
        </authorList>
    </citation>
    <scope>NUCLEOTIDE SEQUENCE [LARGE SCALE GENOMIC DNA]</scope>
    <source>
        <strain evidence="6 7">SK-16</strain>
    </source>
</reference>
<dbReference type="InterPro" id="IPR049730">
    <property type="entry name" value="SNF2/RAD54-like_C"/>
</dbReference>
<evidence type="ECO:0000256" key="2">
    <source>
        <dbReference type="PROSITE-ProRule" id="PRU00325"/>
    </source>
</evidence>
<keyword evidence="7" id="KW-1185">Reference proteome</keyword>
<protein>
    <recommendedName>
        <fullName evidence="8">Helicase SNF2</fullName>
    </recommendedName>
</protein>
<dbReference type="PROSITE" id="PS51194">
    <property type="entry name" value="HELICASE_CTER"/>
    <property type="match status" value="1"/>
</dbReference>
<dbReference type="RefSeq" id="WP_069830350.1">
    <property type="nucleotide sequence ID" value="NZ_MDJD01000043.1"/>
</dbReference>
<dbReference type="GO" id="GO:0008270">
    <property type="term" value="F:zinc ion binding"/>
    <property type="evidence" value="ECO:0007669"/>
    <property type="project" value="UniProtKB-KW"/>
</dbReference>
<accession>A0A1E5T938</accession>
<keyword evidence="2" id="KW-0862">Zinc</keyword>
<dbReference type="PROSITE" id="PS51192">
    <property type="entry name" value="HELICASE_ATP_BIND_1"/>
    <property type="match status" value="1"/>
</dbReference>
<dbReference type="Proteomes" id="UP000095713">
    <property type="component" value="Unassembled WGS sequence"/>
</dbReference>
<dbReference type="STRING" id="1849968.A8C32_15550"/>
<organism evidence="6 7">
    <name type="scientific">Flavivirga aquatica</name>
    <dbReference type="NCBI Taxonomy" id="1849968"/>
    <lineage>
        <taxon>Bacteria</taxon>
        <taxon>Pseudomonadati</taxon>
        <taxon>Bacteroidota</taxon>
        <taxon>Flavobacteriia</taxon>
        <taxon>Flavobacteriales</taxon>
        <taxon>Flavobacteriaceae</taxon>
        <taxon>Flavivirga</taxon>
    </lineage>
</organism>
<evidence type="ECO:0008006" key="8">
    <source>
        <dbReference type="Google" id="ProtNLM"/>
    </source>
</evidence>
<dbReference type="EMBL" id="MDJD01000043">
    <property type="protein sequence ID" value="OEK07892.1"/>
    <property type="molecule type" value="Genomic_DNA"/>
</dbReference>
<evidence type="ECO:0000256" key="1">
    <source>
        <dbReference type="ARBA" id="ARBA00022801"/>
    </source>
</evidence>
<dbReference type="Gene3D" id="3.40.50.10810">
    <property type="entry name" value="Tandem AAA-ATPase domain"/>
    <property type="match status" value="1"/>
</dbReference>
<dbReference type="Gene3D" id="3.40.50.300">
    <property type="entry name" value="P-loop containing nucleotide triphosphate hydrolases"/>
    <property type="match status" value="1"/>
</dbReference>
<evidence type="ECO:0000259" key="3">
    <source>
        <dbReference type="PROSITE" id="PS50966"/>
    </source>
</evidence>
<dbReference type="InterPro" id="IPR000330">
    <property type="entry name" value="SNF2_N"/>
</dbReference>
<dbReference type="InterPro" id="IPR027417">
    <property type="entry name" value="P-loop_NTPase"/>
</dbReference>
<dbReference type="Pfam" id="PF00271">
    <property type="entry name" value="Helicase_C"/>
    <property type="match status" value="1"/>
</dbReference>
<comment type="caution">
    <text evidence="6">The sequence shown here is derived from an EMBL/GenBank/DDBJ whole genome shotgun (WGS) entry which is preliminary data.</text>
</comment>
<dbReference type="PANTHER" id="PTHR10799">
    <property type="entry name" value="SNF2/RAD54 HELICASE FAMILY"/>
    <property type="match status" value="1"/>
</dbReference>